<proteinExistence type="predicted"/>
<dbReference type="Gene3D" id="3.30.450.20">
    <property type="entry name" value="PAS domain"/>
    <property type="match status" value="1"/>
</dbReference>
<dbReference type="PANTHER" id="PTHR44757:SF2">
    <property type="entry name" value="BIOFILM ARCHITECTURE MAINTENANCE PROTEIN MBAA"/>
    <property type="match status" value="1"/>
</dbReference>
<dbReference type="PROSITE" id="PS50113">
    <property type="entry name" value="PAC"/>
    <property type="match status" value="1"/>
</dbReference>
<evidence type="ECO:0000259" key="2">
    <source>
        <dbReference type="PROSITE" id="PS50112"/>
    </source>
</evidence>
<dbReference type="InterPro" id="IPR001633">
    <property type="entry name" value="EAL_dom"/>
</dbReference>
<dbReference type="SMART" id="SM00052">
    <property type="entry name" value="EAL"/>
    <property type="match status" value="1"/>
</dbReference>
<dbReference type="Pfam" id="PF00989">
    <property type="entry name" value="PAS"/>
    <property type="match status" value="1"/>
</dbReference>
<dbReference type="NCBIfam" id="TIGR00254">
    <property type="entry name" value="GGDEF"/>
    <property type="match status" value="1"/>
</dbReference>
<dbReference type="Pfam" id="PF00990">
    <property type="entry name" value="GGDEF"/>
    <property type="match status" value="1"/>
</dbReference>
<feature type="transmembrane region" description="Helical" evidence="1">
    <location>
        <begin position="158"/>
        <end position="180"/>
    </location>
</feature>
<gene>
    <name evidence="6" type="ORF">J2X19_004365</name>
</gene>
<keyword evidence="1" id="KW-0472">Membrane</keyword>
<dbReference type="InterPro" id="IPR001610">
    <property type="entry name" value="PAC"/>
</dbReference>
<dbReference type="PROSITE" id="PS50112">
    <property type="entry name" value="PAS"/>
    <property type="match status" value="1"/>
</dbReference>
<evidence type="ECO:0000259" key="4">
    <source>
        <dbReference type="PROSITE" id="PS50883"/>
    </source>
</evidence>
<evidence type="ECO:0000313" key="7">
    <source>
        <dbReference type="Proteomes" id="UP001180487"/>
    </source>
</evidence>
<feature type="domain" description="GGDEF" evidence="5">
    <location>
        <begin position="403"/>
        <end position="536"/>
    </location>
</feature>
<dbReference type="InterPro" id="IPR035965">
    <property type="entry name" value="PAS-like_dom_sf"/>
</dbReference>
<dbReference type="InterPro" id="IPR000700">
    <property type="entry name" value="PAS-assoc_C"/>
</dbReference>
<feature type="domain" description="PAC" evidence="3">
    <location>
        <begin position="319"/>
        <end position="371"/>
    </location>
</feature>
<dbReference type="InterPro" id="IPR000160">
    <property type="entry name" value="GGDEF_dom"/>
</dbReference>
<keyword evidence="1" id="KW-1133">Transmembrane helix</keyword>
<accession>A0ABU2CED0</accession>
<dbReference type="SUPFAM" id="SSF55073">
    <property type="entry name" value="Nucleotide cyclase"/>
    <property type="match status" value="1"/>
</dbReference>
<evidence type="ECO:0000256" key="1">
    <source>
        <dbReference type="SAM" id="Phobius"/>
    </source>
</evidence>
<dbReference type="Gene3D" id="3.30.70.270">
    <property type="match status" value="1"/>
</dbReference>
<feature type="domain" description="EAL" evidence="4">
    <location>
        <begin position="545"/>
        <end position="799"/>
    </location>
</feature>
<dbReference type="PANTHER" id="PTHR44757">
    <property type="entry name" value="DIGUANYLATE CYCLASE DGCP"/>
    <property type="match status" value="1"/>
</dbReference>
<dbReference type="EMBL" id="JAVDXT010000005">
    <property type="protein sequence ID" value="MDR7379669.1"/>
    <property type="molecule type" value="Genomic_DNA"/>
</dbReference>
<dbReference type="InterPro" id="IPR033414">
    <property type="entry name" value="Sensor_dom"/>
</dbReference>
<dbReference type="SUPFAM" id="SSF141868">
    <property type="entry name" value="EAL domain-like"/>
    <property type="match status" value="1"/>
</dbReference>
<dbReference type="InterPro" id="IPR043128">
    <property type="entry name" value="Rev_trsase/Diguanyl_cyclase"/>
</dbReference>
<name>A0ABU2CED0_9BURK</name>
<reference evidence="6 7" key="1">
    <citation type="submission" date="2023-07" db="EMBL/GenBank/DDBJ databases">
        <title>Sorghum-associated microbial communities from plants grown in Nebraska, USA.</title>
        <authorList>
            <person name="Schachtman D."/>
        </authorList>
    </citation>
    <scope>NUCLEOTIDE SEQUENCE [LARGE SCALE GENOMIC DNA]</scope>
    <source>
        <strain evidence="6 7">BE313</strain>
    </source>
</reference>
<dbReference type="CDD" id="cd00130">
    <property type="entry name" value="PAS"/>
    <property type="match status" value="1"/>
</dbReference>
<evidence type="ECO:0000313" key="6">
    <source>
        <dbReference type="EMBL" id="MDR7379669.1"/>
    </source>
</evidence>
<sequence>MKLADVLKVNFFSKALVRNNGIARKIMLAVVLFSSAVTTVITAVELYLDYQGDIRGIHERVESIRKVYLPTLVESVWVLEPTQIQNHLNGLMNLGDIEYVGIVSDGKTQWSAGARSSKRQIETVFPLNRGNAGESVMIGELQVVASVDNVVSRLWSKFIAMLVSNAIKTFLVTAFVLLIFQALVGQHLEHIAGYLLQFSKNVSSELPLQLNRQDGGRWRPDALDHVANAVNRMREEIMRSGAELTASNARLESMVKNSPLAIYTSDLNNLVSSWNPAAQRMFGWSAEEAIGHRVRFIPKDKAEEYEDIATRLRNGESLNQVELVRQRRDGSVIHISLSTAPLFTADGQPDAHIFLVADITQRKLAEQQIQFQAFHDALTGLPNRLLLQDRFEQAKAHASRANARLMLLFLDLDNFKSINDTLGHDSGDTFLQQIALRLSACLRETDTVSRLGGDEFLILLPDLAQVDDAIPVLAKLMEQMQLPFDAAGQEISTSVSMGVTIFPEDGTSFESLLKKADMAMYKAKGDGRNTYRFFDEAMDVEAVEHQFIRNGLRRALERNEFVLHYQPQIDLASGAIIGVEALIRWNHPQLGMVSPARFIPVSEECGLIIPIGDWVLREACRQAVAWQREGLPALCMAVNLSAVQFKRGSVEQSVVHALEETRLHPALLELELTESILIQNVEGVLDCVKRLKLLGVKLSIDDFGTGYSSLSYLKRFDIDKLKIDQSFVRDLGSDPDDAAIVRAIIQMARSLNLRTIAEGVETADMLHQLCAFGCDEAQGYYFARPMSADAVASFLRQAKTPELGPVI</sequence>
<feature type="transmembrane region" description="Helical" evidence="1">
    <location>
        <begin position="26"/>
        <end position="48"/>
    </location>
</feature>
<dbReference type="PROSITE" id="PS50887">
    <property type="entry name" value="GGDEF"/>
    <property type="match status" value="1"/>
</dbReference>
<organism evidence="6 7">
    <name type="scientific">Rhodoferax ferrireducens</name>
    <dbReference type="NCBI Taxonomy" id="192843"/>
    <lineage>
        <taxon>Bacteria</taxon>
        <taxon>Pseudomonadati</taxon>
        <taxon>Pseudomonadota</taxon>
        <taxon>Betaproteobacteria</taxon>
        <taxon>Burkholderiales</taxon>
        <taxon>Comamonadaceae</taxon>
        <taxon>Rhodoferax</taxon>
    </lineage>
</organism>
<dbReference type="CDD" id="cd01948">
    <property type="entry name" value="EAL"/>
    <property type="match status" value="1"/>
</dbReference>
<dbReference type="Gene3D" id="3.20.20.450">
    <property type="entry name" value="EAL domain"/>
    <property type="match status" value="1"/>
</dbReference>
<dbReference type="RefSeq" id="WP_310376462.1">
    <property type="nucleotide sequence ID" value="NZ_JAVDXT010000005.1"/>
</dbReference>
<dbReference type="Pfam" id="PF00563">
    <property type="entry name" value="EAL"/>
    <property type="match status" value="1"/>
</dbReference>
<dbReference type="SMART" id="SM00267">
    <property type="entry name" value="GGDEF"/>
    <property type="match status" value="1"/>
</dbReference>
<dbReference type="InterPro" id="IPR035919">
    <property type="entry name" value="EAL_sf"/>
</dbReference>
<comment type="caution">
    <text evidence="6">The sequence shown here is derived from an EMBL/GenBank/DDBJ whole genome shotgun (WGS) entry which is preliminary data.</text>
</comment>
<dbReference type="InterPro" id="IPR000014">
    <property type="entry name" value="PAS"/>
</dbReference>
<keyword evidence="1" id="KW-0812">Transmembrane</keyword>
<dbReference type="SMART" id="SM00086">
    <property type="entry name" value="PAC"/>
    <property type="match status" value="1"/>
</dbReference>
<evidence type="ECO:0000259" key="5">
    <source>
        <dbReference type="PROSITE" id="PS50887"/>
    </source>
</evidence>
<dbReference type="PROSITE" id="PS50883">
    <property type="entry name" value="EAL"/>
    <property type="match status" value="1"/>
</dbReference>
<evidence type="ECO:0000259" key="3">
    <source>
        <dbReference type="PROSITE" id="PS50113"/>
    </source>
</evidence>
<feature type="domain" description="PAS" evidence="2">
    <location>
        <begin position="247"/>
        <end position="316"/>
    </location>
</feature>
<dbReference type="Proteomes" id="UP001180487">
    <property type="component" value="Unassembled WGS sequence"/>
</dbReference>
<protein>
    <submittedName>
        <fullName evidence="6">Diguanylate cyclase (GGDEF)-like protein/PAS domain S-box-containing protein</fullName>
    </submittedName>
</protein>
<dbReference type="InterPro" id="IPR029787">
    <property type="entry name" value="Nucleotide_cyclase"/>
</dbReference>
<dbReference type="CDD" id="cd01949">
    <property type="entry name" value="GGDEF"/>
    <property type="match status" value="1"/>
</dbReference>
<dbReference type="Pfam" id="PF17149">
    <property type="entry name" value="CHASE5"/>
    <property type="match status" value="1"/>
</dbReference>
<dbReference type="InterPro" id="IPR052155">
    <property type="entry name" value="Biofilm_reg_signaling"/>
</dbReference>
<dbReference type="SUPFAM" id="SSF55785">
    <property type="entry name" value="PYP-like sensor domain (PAS domain)"/>
    <property type="match status" value="1"/>
</dbReference>
<dbReference type="SMART" id="SM00091">
    <property type="entry name" value="PAS"/>
    <property type="match status" value="1"/>
</dbReference>
<dbReference type="InterPro" id="IPR013767">
    <property type="entry name" value="PAS_fold"/>
</dbReference>
<dbReference type="NCBIfam" id="TIGR00229">
    <property type="entry name" value="sensory_box"/>
    <property type="match status" value="1"/>
</dbReference>
<keyword evidence="7" id="KW-1185">Reference proteome</keyword>